<evidence type="ECO:0000313" key="7">
    <source>
        <dbReference type="EMBL" id="CAD8615893.1"/>
    </source>
</evidence>
<dbReference type="Pfam" id="PF03179">
    <property type="entry name" value="V-ATPase_G"/>
    <property type="match status" value="1"/>
</dbReference>
<reference evidence="7" key="1">
    <citation type="submission" date="2021-01" db="EMBL/GenBank/DDBJ databases">
        <authorList>
            <person name="Corre E."/>
            <person name="Pelletier E."/>
            <person name="Niang G."/>
            <person name="Scheremetjew M."/>
            <person name="Finn R."/>
            <person name="Kale V."/>
            <person name="Holt S."/>
            <person name="Cochrane G."/>
            <person name="Meng A."/>
            <person name="Brown T."/>
            <person name="Cohen L."/>
        </authorList>
    </citation>
    <scope>NUCLEOTIDE SEQUENCE</scope>
    <source>
        <strain evidence="7">PLY182g</strain>
    </source>
</reference>
<organism evidence="7">
    <name type="scientific">Coccolithus braarudii</name>
    <dbReference type="NCBI Taxonomy" id="221442"/>
    <lineage>
        <taxon>Eukaryota</taxon>
        <taxon>Haptista</taxon>
        <taxon>Haptophyta</taxon>
        <taxon>Prymnesiophyceae</taxon>
        <taxon>Coccolithales</taxon>
        <taxon>Coccolithaceae</taxon>
        <taxon>Coccolithus</taxon>
    </lineage>
</organism>
<comment type="function">
    <text evidence="5">Subunit of the V1 complex of vacuolar(H+)-ATPase (V-ATPase), a multisubunit enzyme composed of a peripheral complex (V1) that hydrolyzes ATP and a membrane integral complex (V0) that translocates protons. V-ATPase is responsible for acidifying and maintaining the pH of intracellular compartments and in some cell types, is targeted to the plasma membrane, where it is responsible for acidifying the extracellular environment.</text>
</comment>
<keyword evidence="3 5" id="KW-0375">Hydrogen ion transport</keyword>
<dbReference type="NCBIfam" id="TIGR01147">
    <property type="entry name" value="V_ATP_synt_G"/>
    <property type="match status" value="1"/>
</dbReference>
<dbReference type="GO" id="GO:0016887">
    <property type="term" value="F:ATP hydrolysis activity"/>
    <property type="evidence" value="ECO:0007669"/>
    <property type="project" value="TreeGrafter"/>
</dbReference>
<gene>
    <name evidence="7" type="ORF">CPEL01642_LOCUS19274</name>
</gene>
<keyword evidence="6" id="KW-0175">Coiled coil</keyword>
<dbReference type="PANTHER" id="PTHR12713">
    <property type="entry name" value="VACUOLAR ATP SYNTHASE SUBUNIT G"/>
    <property type="match status" value="1"/>
</dbReference>
<dbReference type="AlphaFoldDB" id="A0A7S0Q7T4"/>
<name>A0A7S0Q7T4_9EUKA</name>
<evidence type="ECO:0000256" key="6">
    <source>
        <dbReference type="SAM" id="Coils"/>
    </source>
</evidence>
<keyword evidence="4 5" id="KW-0406">Ion transport</keyword>
<dbReference type="InterPro" id="IPR005124">
    <property type="entry name" value="V-ATPase_G"/>
</dbReference>
<dbReference type="EMBL" id="HBEY01040320">
    <property type="protein sequence ID" value="CAD8615893.1"/>
    <property type="molecule type" value="Transcribed_RNA"/>
</dbReference>
<sequence>MVEEKAALGIQKLLQAEHEAADVVAVAKTEKVDTMKKAKKEAEQEIARYKATREDQFVIFSKERSGDSGSHKTATDALTVKELATINKQVAANKDTMVQMLLQSVTTVG</sequence>
<comment type="subunit">
    <text evidence="5">V-ATPase is a heteromultimeric enzyme made up of two complexes: the ATP-hydrolytic V1 complex and the proton translocation V0 complex.</text>
</comment>
<protein>
    <recommendedName>
        <fullName evidence="5">V-type proton ATPase subunit G</fullName>
    </recommendedName>
</protein>
<keyword evidence="2 5" id="KW-0813">Transport</keyword>
<proteinExistence type="inferred from homology"/>
<dbReference type="Gene3D" id="1.20.5.2950">
    <property type="match status" value="1"/>
</dbReference>
<accession>A0A7S0Q7T4</accession>
<evidence type="ECO:0000256" key="5">
    <source>
        <dbReference type="RuleBase" id="RU364019"/>
    </source>
</evidence>
<dbReference type="PANTHER" id="PTHR12713:SF11">
    <property type="entry name" value="V-TYPE PROTON ATPASE SUBUNIT G"/>
    <property type="match status" value="1"/>
</dbReference>
<evidence type="ECO:0000256" key="3">
    <source>
        <dbReference type="ARBA" id="ARBA00022781"/>
    </source>
</evidence>
<evidence type="ECO:0000256" key="1">
    <source>
        <dbReference type="ARBA" id="ARBA00010066"/>
    </source>
</evidence>
<comment type="similarity">
    <text evidence="1 5">Belongs to the V-ATPase G subunit family.</text>
</comment>
<evidence type="ECO:0000256" key="4">
    <source>
        <dbReference type="ARBA" id="ARBA00023065"/>
    </source>
</evidence>
<dbReference type="GO" id="GO:0046961">
    <property type="term" value="F:proton-transporting ATPase activity, rotational mechanism"/>
    <property type="evidence" value="ECO:0007669"/>
    <property type="project" value="InterPro"/>
</dbReference>
<evidence type="ECO:0000256" key="2">
    <source>
        <dbReference type="ARBA" id="ARBA00022448"/>
    </source>
</evidence>
<dbReference type="GO" id="GO:0000221">
    <property type="term" value="C:vacuolar proton-transporting V-type ATPase, V1 domain"/>
    <property type="evidence" value="ECO:0007669"/>
    <property type="project" value="TreeGrafter"/>
</dbReference>
<feature type="coiled-coil region" evidence="6">
    <location>
        <begin position="25"/>
        <end position="55"/>
    </location>
</feature>